<keyword evidence="5" id="KW-0963">Cytoplasm</keyword>
<feature type="domain" description="FAD-binding" evidence="6">
    <location>
        <begin position="6"/>
        <end position="176"/>
    </location>
</feature>
<keyword evidence="4 5" id="KW-0503">Monooxygenase</keyword>
<dbReference type="HAMAP" id="MF_00845">
    <property type="entry name" value="TetX_monooxygenase"/>
    <property type="match status" value="1"/>
</dbReference>
<name>E8X2C6_GRATM</name>
<keyword evidence="1 5" id="KW-0285">Flavoprotein</keyword>
<dbReference type="Proteomes" id="UP000000343">
    <property type="component" value="Chromosome"/>
</dbReference>
<comment type="subcellular location">
    <subcellularLocation>
        <location evidence="5">Cytoplasm</location>
    </subcellularLocation>
</comment>
<comment type="cofactor">
    <cofactor evidence="5">
        <name>FAD</name>
        <dbReference type="ChEBI" id="CHEBI:57692"/>
    </cofactor>
</comment>
<evidence type="ECO:0000256" key="4">
    <source>
        <dbReference type="ARBA" id="ARBA00023033"/>
    </source>
</evidence>
<dbReference type="STRING" id="1198114.AciX9_0991"/>
<dbReference type="InterPro" id="IPR036188">
    <property type="entry name" value="FAD/NAD-bd_sf"/>
</dbReference>
<dbReference type="GO" id="GO:0071949">
    <property type="term" value="F:FAD binding"/>
    <property type="evidence" value="ECO:0007669"/>
    <property type="project" value="InterPro"/>
</dbReference>
<dbReference type="InterPro" id="IPR002938">
    <property type="entry name" value="FAD-bd"/>
</dbReference>
<feature type="binding site" evidence="5">
    <location>
        <position position="290"/>
    </location>
    <ligand>
        <name>FAD</name>
        <dbReference type="ChEBI" id="CHEBI:57692"/>
    </ligand>
</feature>
<gene>
    <name evidence="7" type="ordered locus">AciX9_0991</name>
</gene>
<dbReference type="KEGG" id="acm:AciX9_0991"/>
<evidence type="ECO:0000259" key="6">
    <source>
        <dbReference type="Pfam" id="PF01494"/>
    </source>
</evidence>
<evidence type="ECO:0000313" key="8">
    <source>
        <dbReference type="Proteomes" id="UP000000343"/>
    </source>
</evidence>
<dbReference type="EC" id="1.14.13.-" evidence="5"/>
<comment type="similarity">
    <text evidence="5">Belongs to the aromatic-ring hydroxylase family. TetX subfamily.</text>
</comment>
<evidence type="ECO:0000256" key="3">
    <source>
        <dbReference type="ARBA" id="ARBA00023002"/>
    </source>
</evidence>
<dbReference type="InterPro" id="IPR043683">
    <property type="entry name" value="TetX_monooxygenase"/>
</dbReference>
<keyword evidence="5" id="KW-0521">NADP</keyword>
<comment type="catalytic activity">
    <reaction evidence="5">
        <text>a tetracycline + NADPH + O2 + H(+) = an 11a-hydroxytetracycline + NADP(+) + H2O</text>
        <dbReference type="Rhea" id="RHEA:61444"/>
        <dbReference type="ChEBI" id="CHEBI:15377"/>
        <dbReference type="ChEBI" id="CHEBI:15378"/>
        <dbReference type="ChEBI" id="CHEBI:15379"/>
        <dbReference type="ChEBI" id="CHEBI:57783"/>
        <dbReference type="ChEBI" id="CHEBI:58349"/>
        <dbReference type="ChEBI" id="CHEBI:144644"/>
        <dbReference type="ChEBI" id="CHEBI:144645"/>
    </reaction>
</comment>
<dbReference type="PANTHER" id="PTHR46972:SF1">
    <property type="entry name" value="FAD DEPENDENT OXIDOREDUCTASE DOMAIN-CONTAINING PROTEIN"/>
    <property type="match status" value="1"/>
</dbReference>
<dbReference type="SUPFAM" id="SSF51905">
    <property type="entry name" value="FAD/NAD(P)-binding domain"/>
    <property type="match status" value="1"/>
</dbReference>
<dbReference type="PRINTS" id="PR00420">
    <property type="entry name" value="RNGMNOXGNASE"/>
</dbReference>
<dbReference type="eggNOG" id="COG0654">
    <property type="taxonomic scope" value="Bacteria"/>
</dbReference>
<dbReference type="GO" id="GO:0046677">
    <property type="term" value="P:response to antibiotic"/>
    <property type="evidence" value="ECO:0007669"/>
    <property type="project" value="InterPro"/>
</dbReference>
<keyword evidence="2 5" id="KW-0274">FAD</keyword>
<dbReference type="PaxDb" id="1198114-AciX9_0991"/>
<dbReference type="HOGENOM" id="CLU_009665_4_0_0"/>
<comment type="domain">
    <text evidence="5">Consists of an N-terminal FAD-binding domain with a Rossman fold and a C-terminal substrate-binding domain.</text>
</comment>
<feature type="binding site" evidence="5">
    <location>
        <position position="48"/>
    </location>
    <ligand>
        <name>FAD</name>
        <dbReference type="ChEBI" id="CHEBI:57692"/>
    </ligand>
</feature>
<comment type="function">
    <text evidence="5">An FAD-requiring monooxygenase active on some tetracycline antibiotic derivatives, which leads to their inactivation. Hydroxylates carbon 11a of tetracycline and some analogs.</text>
</comment>
<feature type="domain" description="FAD-binding" evidence="6">
    <location>
        <begin position="284"/>
        <end position="318"/>
    </location>
</feature>
<dbReference type="AlphaFoldDB" id="E8X2C6"/>
<dbReference type="PANTHER" id="PTHR46972">
    <property type="entry name" value="MONOOXYGENASE ASQM-RELATED"/>
    <property type="match status" value="1"/>
</dbReference>
<sequence length="370" mass="39947">MGKLRIGIVGAGPGGLTLARILYVNGIEAVVFEREASTSDRPQGGSLDMHAKSGQYAIACAGLTTDFRRIARYEDQESRIYDKDGRQVFLEEDLTGKDRPEVDRGQLRQMLLDSLPDGVVRWGSELVAAMPCVDGGFELELRGGVRERFDLIVGADGTWSRIRPLVSDARPVYSGVTFVEMGIDDVDVGFPELARLAGRGLTFAVGERKAIIAHRDSGGHLGIYASLRVPEGWTGSGDLRAYLLAQFEGWDEGLRRLIAESGERMVPRPIYALPVGHRWENQAGVTLLGDAAHVMSPFGGDGANLAMWDGADLALGLVSGSDWRGAVRDYEERMFGRAEACAAGAAEAIEEVFSEDGLEHIVAAMRGHGG</sequence>
<feature type="binding site" evidence="5">
    <location>
        <position position="104"/>
    </location>
    <ligand>
        <name>FAD</name>
        <dbReference type="ChEBI" id="CHEBI:57692"/>
    </ligand>
</feature>
<evidence type="ECO:0000256" key="5">
    <source>
        <dbReference type="HAMAP-Rule" id="MF_00845"/>
    </source>
</evidence>
<protein>
    <recommendedName>
        <fullName evidence="5">Flavin-dependent monooxygenase</fullName>
    </recommendedName>
    <alternativeName>
        <fullName evidence="5">TetX monooxygenase</fullName>
        <shortName evidence="5">TetX</shortName>
        <ecNumber evidence="5">1.14.13.-</ecNumber>
    </alternativeName>
</protein>
<keyword evidence="3 5" id="KW-0560">Oxidoreductase</keyword>
<accession>E8X2C6</accession>
<dbReference type="Pfam" id="PF01494">
    <property type="entry name" value="FAD_binding_3"/>
    <property type="match status" value="2"/>
</dbReference>
<dbReference type="Gene3D" id="3.50.50.60">
    <property type="entry name" value="FAD/NAD(P)-binding domain"/>
    <property type="match status" value="1"/>
</dbReference>
<keyword evidence="5" id="KW-0547">Nucleotide-binding</keyword>
<evidence type="ECO:0000313" key="7">
    <source>
        <dbReference type="EMBL" id="ADW68058.1"/>
    </source>
</evidence>
<comment type="subunit">
    <text evidence="5">Monomer.</text>
</comment>
<keyword evidence="8" id="KW-1185">Reference proteome</keyword>
<dbReference type="EMBL" id="CP002480">
    <property type="protein sequence ID" value="ADW68058.1"/>
    <property type="molecule type" value="Genomic_DNA"/>
</dbReference>
<evidence type="ECO:0000256" key="2">
    <source>
        <dbReference type="ARBA" id="ARBA00022827"/>
    </source>
</evidence>
<reference evidence="8" key="1">
    <citation type="submission" date="2011-01" db="EMBL/GenBank/DDBJ databases">
        <title>Complete sequence of chromosome of Acidobacterium sp. MP5ACTX9.</title>
        <authorList>
            <consortium name="US DOE Joint Genome Institute"/>
            <person name="Lucas S."/>
            <person name="Copeland A."/>
            <person name="Lapidus A."/>
            <person name="Cheng J.-F."/>
            <person name="Goodwin L."/>
            <person name="Pitluck S."/>
            <person name="Teshima H."/>
            <person name="Detter J.C."/>
            <person name="Han C."/>
            <person name="Tapia R."/>
            <person name="Land M."/>
            <person name="Hauser L."/>
            <person name="Kyrpides N."/>
            <person name="Ivanova N."/>
            <person name="Ovchinnikova G."/>
            <person name="Pagani I."/>
            <person name="Rawat S.R."/>
            <person name="Mannisto M."/>
            <person name="Haggblom M.M."/>
            <person name="Woyke T."/>
        </authorList>
    </citation>
    <scope>NUCLEOTIDE SEQUENCE [LARGE SCALE GENOMIC DNA]</scope>
    <source>
        <strain evidence="8">MP5ACTX9</strain>
    </source>
</reference>
<organism evidence="8">
    <name type="scientific">Granulicella tundricola (strain ATCC BAA-1859 / DSM 23138 / MP5ACTX9)</name>
    <dbReference type="NCBI Taxonomy" id="1198114"/>
    <lineage>
        <taxon>Bacteria</taxon>
        <taxon>Pseudomonadati</taxon>
        <taxon>Acidobacteriota</taxon>
        <taxon>Terriglobia</taxon>
        <taxon>Terriglobales</taxon>
        <taxon>Acidobacteriaceae</taxon>
        <taxon>Granulicella</taxon>
    </lineage>
</organism>
<dbReference type="GO" id="GO:0005737">
    <property type="term" value="C:cytoplasm"/>
    <property type="evidence" value="ECO:0007669"/>
    <property type="project" value="UniProtKB-SubCell"/>
</dbReference>
<feature type="binding site" evidence="5">
    <location>
        <position position="41"/>
    </location>
    <ligand>
        <name>NADPH</name>
        <dbReference type="ChEBI" id="CHEBI:57783"/>
    </ligand>
</feature>
<proteinExistence type="inferred from homology"/>
<evidence type="ECO:0000256" key="1">
    <source>
        <dbReference type="ARBA" id="ARBA00022630"/>
    </source>
</evidence>
<dbReference type="GO" id="GO:0004497">
    <property type="term" value="F:monooxygenase activity"/>
    <property type="evidence" value="ECO:0007669"/>
    <property type="project" value="UniProtKB-UniRule"/>
</dbReference>